<evidence type="ECO:0000313" key="1">
    <source>
        <dbReference type="EMBL" id="THU89920.1"/>
    </source>
</evidence>
<name>A0A4S8LLN8_DENBC</name>
<gene>
    <name evidence="1" type="ORF">K435DRAFT_277387</name>
</gene>
<accession>A0A4S8LLN8</accession>
<reference evidence="1 2" key="1">
    <citation type="journal article" date="2019" name="Nat. Ecol. Evol.">
        <title>Megaphylogeny resolves global patterns of mushroom evolution.</title>
        <authorList>
            <person name="Varga T."/>
            <person name="Krizsan K."/>
            <person name="Foldi C."/>
            <person name="Dima B."/>
            <person name="Sanchez-Garcia M."/>
            <person name="Sanchez-Ramirez S."/>
            <person name="Szollosi G.J."/>
            <person name="Szarkandi J.G."/>
            <person name="Papp V."/>
            <person name="Albert L."/>
            <person name="Andreopoulos W."/>
            <person name="Angelini C."/>
            <person name="Antonin V."/>
            <person name="Barry K.W."/>
            <person name="Bougher N.L."/>
            <person name="Buchanan P."/>
            <person name="Buyck B."/>
            <person name="Bense V."/>
            <person name="Catcheside P."/>
            <person name="Chovatia M."/>
            <person name="Cooper J."/>
            <person name="Damon W."/>
            <person name="Desjardin D."/>
            <person name="Finy P."/>
            <person name="Geml J."/>
            <person name="Haridas S."/>
            <person name="Hughes K."/>
            <person name="Justo A."/>
            <person name="Karasinski D."/>
            <person name="Kautmanova I."/>
            <person name="Kiss B."/>
            <person name="Kocsube S."/>
            <person name="Kotiranta H."/>
            <person name="LaButti K.M."/>
            <person name="Lechner B.E."/>
            <person name="Liimatainen K."/>
            <person name="Lipzen A."/>
            <person name="Lukacs Z."/>
            <person name="Mihaltcheva S."/>
            <person name="Morgado L.N."/>
            <person name="Niskanen T."/>
            <person name="Noordeloos M.E."/>
            <person name="Ohm R.A."/>
            <person name="Ortiz-Santana B."/>
            <person name="Ovrebo C."/>
            <person name="Racz N."/>
            <person name="Riley R."/>
            <person name="Savchenko A."/>
            <person name="Shiryaev A."/>
            <person name="Soop K."/>
            <person name="Spirin V."/>
            <person name="Szebenyi C."/>
            <person name="Tomsovsky M."/>
            <person name="Tulloss R.E."/>
            <person name="Uehling J."/>
            <person name="Grigoriev I.V."/>
            <person name="Vagvolgyi C."/>
            <person name="Papp T."/>
            <person name="Martin F.M."/>
            <person name="Miettinen O."/>
            <person name="Hibbett D.S."/>
            <person name="Nagy L.G."/>
        </authorList>
    </citation>
    <scope>NUCLEOTIDE SEQUENCE [LARGE SCALE GENOMIC DNA]</scope>
    <source>
        <strain evidence="1 2">CBS 962.96</strain>
    </source>
</reference>
<evidence type="ECO:0000313" key="2">
    <source>
        <dbReference type="Proteomes" id="UP000297245"/>
    </source>
</evidence>
<dbReference type="EMBL" id="ML179352">
    <property type="protein sequence ID" value="THU89920.1"/>
    <property type="molecule type" value="Genomic_DNA"/>
</dbReference>
<keyword evidence="2" id="KW-1185">Reference proteome</keyword>
<sequence>MTIRTTTSRPLPPSLTDSIPSEIYDHILSHLLNDRLSLTSCCLVCKAWLPLSRRWLFSASKVTVLRANVKAFLELIDRREETLLSYPTSKILAWNKVVLTASDYPSGELMRVTRISSSTIFFTNSMDWFPSSHCVWGGFVPI</sequence>
<dbReference type="InterPro" id="IPR036047">
    <property type="entry name" value="F-box-like_dom_sf"/>
</dbReference>
<dbReference type="SUPFAM" id="SSF81383">
    <property type="entry name" value="F-box domain"/>
    <property type="match status" value="1"/>
</dbReference>
<proteinExistence type="predicted"/>
<dbReference type="Proteomes" id="UP000297245">
    <property type="component" value="Unassembled WGS sequence"/>
</dbReference>
<dbReference type="OrthoDB" id="3070268at2759"/>
<protein>
    <submittedName>
        <fullName evidence="1">Uncharacterized protein</fullName>
    </submittedName>
</protein>
<organism evidence="1 2">
    <name type="scientific">Dendrothele bispora (strain CBS 962.96)</name>
    <dbReference type="NCBI Taxonomy" id="1314807"/>
    <lineage>
        <taxon>Eukaryota</taxon>
        <taxon>Fungi</taxon>
        <taxon>Dikarya</taxon>
        <taxon>Basidiomycota</taxon>
        <taxon>Agaricomycotina</taxon>
        <taxon>Agaricomycetes</taxon>
        <taxon>Agaricomycetidae</taxon>
        <taxon>Agaricales</taxon>
        <taxon>Agaricales incertae sedis</taxon>
        <taxon>Dendrothele</taxon>
    </lineage>
</organism>
<dbReference type="AlphaFoldDB" id="A0A4S8LLN8"/>